<dbReference type="AlphaFoldDB" id="A0A484LEC1"/>
<dbReference type="InterPro" id="IPR004148">
    <property type="entry name" value="BAR_dom"/>
</dbReference>
<dbReference type="InterPro" id="IPR027267">
    <property type="entry name" value="AH/BAR_dom_sf"/>
</dbReference>
<evidence type="ECO:0000256" key="1">
    <source>
        <dbReference type="ARBA" id="ARBA00022723"/>
    </source>
</evidence>
<sequence>MSKFVSAFREIATYKELLRSQVEHVLIDRLTEFLSVDLQAVKESRYRFDKADSAYDQAREKFASLKKSTHADVVTGLEEDLHNSKSAFERSRFNLEFRQMLS</sequence>
<evidence type="ECO:0000313" key="5">
    <source>
        <dbReference type="Proteomes" id="UP000595140"/>
    </source>
</evidence>
<dbReference type="PANTHER" id="PTHR23180">
    <property type="entry name" value="CENTAURIN/ARF"/>
    <property type="match status" value="1"/>
</dbReference>
<name>A0A484LEC1_9ASTE</name>
<dbReference type="SUPFAM" id="SSF103657">
    <property type="entry name" value="BAR/IMD domain-like"/>
    <property type="match status" value="1"/>
</dbReference>
<keyword evidence="5" id="KW-1185">Reference proteome</keyword>
<accession>A0A484LEC1</accession>
<dbReference type="Pfam" id="PF16746">
    <property type="entry name" value="BAR_3"/>
    <property type="match status" value="1"/>
</dbReference>
<dbReference type="Gene3D" id="1.20.1270.60">
    <property type="entry name" value="Arfaptin homology (AH) domain/BAR domain"/>
    <property type="match status" value="1"/>
</dbReference>
<dbReference type="EMBL" id="OOIL02001350">
    <property type="protein sequence ID" value="VFQ74661.1"/>
    <property type="molecule type" value="Genomic_DNA"/>
</dbReference>
<dbReference type="GO" id="GO:0046872">
    <property type="term" value="F:metal ion binding"/>
    <property type="evidence" value="ECO:0007669"/>
    <property type="project" value="UniProtKB-KW"/>
</dbReference>
<dbReference type="PANTHER" id="PTHR23180:SF244">
    <property type="entry name" value="ADP-RIBOSYLATION FACTOR GTPASE-ACTIVATING PROTEIN AGD2"/>
    <property type="match status" value="1"/>
</dbReference>
<dbReference type="GO" id="GO:0005096">
    <property type="term" value="F:GTPase activator activity"/>
    <property type="evidence" value="ECO:0007669"/>
    <property type="project" value="InterPro"/>
</dbReference>
<gene>
    <name evidence="4" type="ORF">CCAM_LOCUS16437</name>
</gene>
<dbReference type="OrthoDB" id="764379at2759"/>
<evidence type="ECO:0000259" key="3">
    <source>
        <dbReference type="Pfam" id="PF16746"/>
    </source>
</evidence>
<reference evidence="4 5" key="1">
    <citation type="submission" date="2018-04" db="EMBL/GenBank/DDBJ databases">
        <authorList>
            <person name="Vogel A."/>
        </authorList>
    </citation>
    <scope>NUCLEOTIDE SEQUENCE [LARGE SCALE GENOMIC DNA]</scope>
</reference>
<evidence type="ECO:0000313" key="4">
    <source>
        <dbReference type="EMBL" id="VFQ74661.1"/>
    </source>
</evidence>
<keyword evidence="2" id="KW-0862">Zinc</keyword>
<keyword evidence="1" id="KW-0479">Metal-binding</keyword>
<organism evidence="4 5">
    <name type="scientific">Cuscuta campestris</name>
    <dbReference type="NCBI Taxonomy" id="132261"/>
    <lineage>
        <taxon>Eukaryota</taxon>
        <taxon>Viridiplantae</taxon>
        <taxon>Streptophyta</taxon>
        <taxon>Embryophyta</taxon>
        <taxon>Tracheophyta</taxon>
        <taxon>Spermatophyta</taxon>
        <taxon>Magnoliopsida</taxon>
        <taxon>eudicotyledons</taxon>
        <taxon>Gunneridae</taxon>
        <taxon>Pentapetalae</taxon>
        <taxon>asterids</taxon>
        <taxon>lamiids</taxon>
        <taxon>Solanales</taxon>
        <taxon>Convolvulaceae</taxon>
        <taxon>Cuscuteae</taxon>
        <taxon>Cuscuta</taxon>
        <taxon>Cuscuta subgen. Grammica</taxon>
        <taxon>Cuscuta sect. Cleistogrammica</taxon>
    </lineage>
</organism>
<dbReference type="InterPro" id="IPR045258">
    <property type="entry name" value="ACAP1/2/3-like"/>
</dbReference>
<proteinExistence type="predicted"/>
<dbReference type="GO" id="GO:0005737">
    <property type="term" value="C:cytoplasm"/>
    <property type="evidence" value="ECO:0007669"/>
    <property type="project" value="InterPro"/>
</dbReference>
<evidence type="ECO:0000256" key="2">
    <source>
        <dbReference type="ARBA" id="ARBA00022833"/>
    </source>
</evidence>
<protein>
    <recommendedName>
        <fullName evidence="3">BAR domain-containing protein</fullName>
    </recommendedName>
</protein>
<feature type="domain" description="BAR" evidence="3">
    <location>
        <begin position="1"/>
        <end position="90"/>
    </location>
</feature>
<dbReference type="Proteomes" id="UP000595140">
    <property type="component" value="Unassembled WGS sequence"/>
</dbReference>